<keyword evidence="3" id="KW-0067">ATP-binding</keyword>
<comment type="similarity">
    <text evidence="1">Belongs to the CbxX/CfxQ family.</text>
</comment>
<dbReference type="PRINTS" id="PR00819">
    <property type="entry name" value="CBXCFQXSUPER"/>
</dbReference>
<name>A0ABS5AYZ4_9STRE</name>
<dbReference type="Pfam" id="PF00004">
    <property type="entry name" value="AAA"/>
    <property type="match status" value="1"/>
</dbReference>
<feature type="domain" description="AAA+ ATPase" evidence="4">
    <location>
        <begin position="139"/>
        <end position="278"/>
    </location>
</feature>
<dbReference type="InterPro" id="IPR050773">
    <property type="entry name" value="CbxX/CfxQ_RuBisCO_ESX"/>
</dbReference>
<dbReference type="EMBL" id="QFAY01000018">
    <property type="protein sequence ID" value="MBP2621468.1"/>
    <property type="molecule type" value="Genomic_DNA"/>
</dbReference>
<dbReference type="InterPro" id="IPR000641">
    <property type="entry name" value="CbxX/CfxQ"/>
</dbReference>
<evidence type="ECO:0000256" key="2">
    <source>
        <dbReference type="ARBA" id="ARBA00022741"/>
    </source>
</evidence>
<dbReference type="SMART" id="SM00382">
    <property type="entry name" value="AAA"/>
    <property type="match status" value="1"/>
</dbReference>
<dbReference type="InterPro" id="IPR003959">
    <property type="entry name" value="ATPase_AAA_core"/>
</dbReference>
<accession>A0ABS5AYZ4</accession>
<organism evidence="5 6">
    <name type="scientific">Streptococcus panodentis</name>
    <dbReference type="NCBI Taxonomy" id="1581472"/>
    <lineage>
        <taxon>Bacteria</taxon>
        <taxon>Bacillati</taxon>
        <taxon>Bacillota</taxon>
        <taxon>Bacilli</taxon>
        <taxon>Lactobacillales</taxon>
        <taxon>Streptococcaceae</taxon>
        <taxon>Streptococcus</taxon>
    </lineage>
</organism>
<evidence type="ECO:0000313" key="6">
    <source>
        <dbReference type="Proteomes" id="UP001519349"/>
    </source>
</evidence>
<sequence length="362" mass="41751">MISETYFELLCKEVRNLDEFSSSKYQLEKIVNDIANYSSNAELELIQKLGILKKERIIPKFDVKQGNIIELLYKYLGAREIDEKYSVLKSEAALSFEDLSNQLNELIGLDFVKEQISNLICFNKVQILRERQNLKKAYRTMHMAFLGNPGTAKTTVARIVGKMYKSLGLLSKGHFIETSRTDLIAEYQGQTAIKVKRLVQKAKGGVLFIDEAYSITENENSDSYGRECLTELTKALEDYREDLVVIVAGYQDLMEKFFQSNPGLKSRFNNFIIFNDYSLDEMFSIFTFFCNKNDYLISDKAKIKLKEVLEKQMKNEDEVNSNGRLARNLFDAVIMNQAKRIFKISSVSKEELMLITEEDIVD</sequence>
<proteinExistence type="inferred from homology"/>
<evidence type="ECO:0000259" key="4">
    <source>
        <dbReference type="SMART" id="SM00382"/>
    </source>
</evidence>
<keyword evidence="2" id="KW-0547">Nucleotide-binding</keyword>
<comment type="caution">
    <text evidence="5">The sequence shown here is derived from an EMBL/GenBank/DDBJ whole genome shotgun (WGS) entry which is preliminary data.</text>
</comment>
<dbReference type="InterPro" id="IPR027417">
    <property type="entry name" value="P-loop_NTPase"/>
</dbReference>
<protein>
    <submittedName>
        <fullName evidence="5">Stage V sporulation protein K</fullName>
    </submittedName>
</protein>
<dbReference type="Gene3D" id="3.40.50.300">
    <property type="entry name" value="P-loop containing nucleotide triphosphate hydrolases"/>
    <property type="match status" value="1"/>
</dbReference>
<evidence type="ECO:0000256" key="3">
    <source>
        <dbReference type="ARBA" id="ARBA00022840"/>
    </source>
</evidence>
<dbReference type="InterPro" id="IPR041627">
    <property type="entry name" value="AAA_lid_6"/>
</dbReference>
<dbReference type="RefSeq" id="WP_209551604.1">
    <property type="nucleotide sequence ID" value="NZ_QFAY01000018.1"/>
</dbReference>
<dbReference type="SUPFAM" id="SSF52540">
    <property type="entry name" value="P-loop containing nucleoside triphosphate hydrolases"/>
    <property type="match status" value="1"/>
</dbReference>
<dbReference type="PANTHER" id="PTHR43392">
    <property type="entry name" value="AAA-TYPE ATPASE FAMILY PROTEIN / ANKYRIN REPEAT FAMILY PROTEIN"/>
    <property type="match status" value="1"/>
</dbReference>
<dbReference type="CDD" id="cd00009">
    <property type="entry name" value="AAA"/>
    <property type="match status" value="1"/>
</dbReference>
<dbReference type="PANTHER" id="PTHR43392:SF2">
    <property type="entry name" value="AAA-TYPE ATPASE FAMILY PROTEIN _ ANKYRIN REPEAT FAMILY PROTEIN"/>
    <property type="match status" value="1"/>
</dbReference>
<evidence type="ECO:0000256" key="1">
    <source>
        <dbReference type="ARBA" id="ARBA00010378"/>
    </source>
</evidence>
<dbReference type="InterPro" id="IPR003593">
    <property type="entry name" value="AAA+_ATPase"/>
</dbReference>
<dbReference type="Proteomes" id="UP001519349">
    <property type="component" value="Unassembled WGS sequence"/>
</dbReference>
<dbReference type="Pfam" id="PF17866">
    <property type="entry name" value="AAA_lid_6"/>
    <property type="match status" value="1"/>
</dbReference>
<evidence type="ECO:0000313" key="5">
    <source>
        <dbReference type="EMBL" id="MBP2621468.1"/>
    </source>
</evidence>
<gene>
    <name evidence="5" type="ORF">DHL47_09095</name>
</gene>
<dbReference type="Gene3D" id="1.10.8.60">
    <property type="match status" value="1"/>
</dbReference>
<keyword evidence="6" id="KW-1185">Reference proteome</keyword>
<reference evidence="5 6" key="1">
    <citation type="submission" date="2018-05" db="EMBL/GenBank/DDBJ databases">
        <title>Draft genome sequence of Streptococcus panodentis CCUG 70867T.</title>
        <authorList>
            <person name="Salva-Serra F."/>
            <person name="Mendez V."/>
            <person name="Jaen-Luchoro D."/>
            <person name="Gonzales-Siles L."/>
            <person name="Karlsson R."/>
            <person name="Engstrom-Jakobsson H."/>
            <person name="Busquets A."/>
            <person name="Gomila M."/>
            <person name="Pineiro-Iglesias B."/>
            <person name="Bennasar-Figueras A."/>
            <person name="Seeger M."/>
            <person name="Moore E."/>
        </authorList>
    </citation>
    <scope>NUCLEOTIDE SEQUENCE [LARGE SCALE GENOMIC DNA]</scope>
    <source>
        <strain evidence="5 6">CCUG 70867</strain>
    </source>
</reference>